<dbReference type="PROSITE" id="PS50011">
    <property type="entry name" value="PROTEIN_KINASE_DOM"/>
    <property type="match status" value="1"/>
</dbReference>
<dbReference type="Gene3D" id="1.10.510.10">
    <property type="entry name" value="Transferase(Phosphotransferase) domain 1"/>
    <property type="match status" value="1"/>
</dbReference>
<dbReference type="GO" id="GO:0003723">
    <property type="term" value="F:RNA binding"/>
    <property type="evidence" value="ECO:0007669"/>
    <property type="project" value="UniProtKB-UniRule"/>
</dbReference>
<feature type="region of interest" description="Disordered" evidence="7">
    <location>
        <begin position="1295"/>
        <end position="1329"/>
    </location>
</feature>
<dbReference type="SUPFAM" id="SSF54791">
    <property type="entry name" value="Eukaryotic type KH-domain (KH-domain type I)"/>
    <property type="match status" value="1"/>
</dbReference>
<dbReference type="InterPro" id="IPR036612">
    <property type="entry name" value="KH_dom_type_1_sf"/>
</dbReference>
<reference evidence="10 11" key="1">
    <citation type="submission" date="2016-02" db="EMBL/GenBank/DDBJ databases">
        <title>Genome analysis of coral dinoflagellate symbionts highlights evolutionary adaptations to a symbiotic lifestyle.</title>
        <authorList>
            <person name="Aranda M."/>
            <person name="Li Y."/>
            <person name="Liew Y.J."/>
            <person name="Baumgarten S."/>
            <person name="Simakov O."/>
            <person name="Wilson M."/>
            <person name="Piel J."/>
            <person name="Ashoor H."/>
            <person name="Bougouffa S."/>
            <person name="Bajic V.B."/>
            <person name="Ryu T."/>
            <person name="Ravasi T."/>
            <person name="Bayer T."/>
            <person name="Micklem G."/>
            <person name="Kim H."/>
            <person name="Bhak J."/>
            <person name="Lajeunesse T.C."/>
            <person name="Voolstra C.R."/>
        </authorList>
    </citation>
    <scope>NUCLEOTIDE SEQUENCE [LARGE SCALE GENOMIC DNA]</scope>
    <source>
        <strain evidence="10 11">CCMP2467</strain>
    </source>
</reference>
<dbReference type="Pfam" id="PF00069">
    <property type="entry name" value="Pkinase"/>
    <property type="match status" value="1"/>
</dbReference>
<keyword evidence="4" id="KW-0694">RNA-binding</keyword>
<proteinExistence type="inferred from homology"/>
<dbReference type="Pfam" id="PF13812">
    <property type="entry name" value="PPR_3"/>
    <property type="match status" value="1"/>
</dbReference>
<name>A0A1Q9DN94_SYMMI</name>
<dbReference type="EMBL" id="LSRX01000459">
    <property type="protein sequence ID" value="OLP96638.1"/>
    <property type="molecule type" value="Genomic_DNA"/>
</dbReference>
<dbReference type="InterPro" id="IPR004088">
    <property type="entry name" value="KH_dom_type_1"/>
</dbReference>
<dbReference type="GO" id="GO:0005524">
    <property type="term" value="F:ATP binding"/>
    <property type="evidence" value="ECO:0007669"/>
    <property type="project" value="InterPro"/>
</dbReference>
<feature type="repeat" description="PPR" evidence="6">
    <location>
        <begin position="818"/>
        <end position="852"/>
    </location>
</feature>
<feature type="repeat" description="PPR" evidence="6">
    <location>
        <begin position="888"/>
        <end position="922"/>
    </location>
</feature>
<evidence type="ECO:0000259" key="8">
    <source>
        <dbReference type="PROSITE" id="PS50011"/>
    </source>
</evidence>
<dbReference type="Gene3D" id="1.25.40.10">
    <property type="entry name" value="Tetratricopeptide repeat domain"/>
    <property type="match status" value="4"/>
</dbReference>
<dbReference type="Gene3D" id="2.60.120.620">
    <property type="entry name" value="q2cbj1_9rhob like domain"/>
    <property type="match status" value="1"/>
</dbReference>
<evidence type="ECO:0000313" key="11">
    <source>
        <dbReference type="Proteomes" id="UP000186817"/>
    </source>
</evidence>
<dbReference type="CDD" id="cd00051">
    <property type="entry name" value="EFh"/>
    <property type="match status" value="1"/>
</dbReference>
<dbReference type="Proteomes" id="UP000186817">
    <property type="component" value="Unassembled WGS sequence"/>
</dbReference>
<sequence>MPGAESEGRLLSLSVQLSRGSDYQGGALVVGTEESSRGLGDAVTFPSYMAHCVLPVSKGVRHALVAWVRGRVNSDLADAAQAAHRRAIADGSKSLKIERPAKRAQLAQAALGLQRIYGNHLLHIGRHREAADMLRAVAQQDPYSPGALNNLAVAEYQQGKLHAAIDALLYAVSLRPNDGEVRANLGRFFFLDGRLPLGTYHLATAVTLWHRSAIMLSLFCMTAYCSVCSAFWCCCLTALGWPKPRSRDDQEEASTDPDASEDHELATANVQDKKGPRHEAPSFEAVKAIDIGNMKNPTRFQREINIAQKLDHPNVVRLYETFRDARKAVCANQIYLVMELCTGGELFDRIVDEAVDRAIRRVTDLFLVLRGRDPFTYLSRTADHVAPMFAHRDVKPENFLFHDPSAESQLKIIDFGLACQFEPGVKMSTKDRLRVSRNQYQTCLAGKPGEVISFVLLCGFPPFAGDKDPEILKKVKTGTFEFRSPEWDPISQGSSLRPFACSMAAEAEIIHGNCQRPEWVKMLQALQQFWISSSITLRSSFASIDACAKEHRWQRAVSLADEARRQNLETRVIQYNATMNACAKGIAWKQGISLFANAAERGLQRTSITFGTSTSAFSKGSQWQLACHMLRSVFSNTIPRGPNRFMQSAAQTACASEAQWHAAVLLLAEACSEELEPSVVLYNLAASACQSGRQWKLACALVGRLMRKHDACANSFTYSVAISLCEDGRWQLAVALLAEAESHGIRIDIVTCNAAISACEKSQRWQHAISLLSYSLTRKMQATTISCNAAISACEKAKEWQVALHLLLQGLKASLEPTIVSYNATMSACEKGGQWQLALELLQQVASCRMEPTIVSYNAAISACDKGDRWQLAALLLGQSEEQTLEADVISFNATISACAKAGHWQEALSLLDVAVRRRLGTTIVTFNSALTALEKGGQWILALGLFEELAALRASADVISCNALISGCTRSGGWERSLQMTSDMQNLSLKGTPITYGAAMRAKNLITQMLTFDPSIRPTAVVLLSPWLKFKGTPKPAPLSKDFVTRCGGHGERNWGYARACVDTNDVRNGDGTLSVEEIRVPLRLSLKTRTPRNLHERTSYKRLIAMVSSGSLDYTEFLAATLDQKVYMQRDLSDVCWAAFRIFDLDGDGKITREELGKALTSFERKIEKMIEEVDKDGDGAVDFEEFCAMMSTKAGCIMLVVDGLPHVRNLQQKRRLSGSVSLPSAVRSDLLASAHERSRLIAERLQVRLLIVWAQFKRKVSVVLHTERWPERMADEDGDAVADLLDEALESAKKEALPEPKKDKKQDKKKEKAKEKEKEKKDKEKDADLNVAAETVTGRIGLGIAESGRVIGHVIGPRPKTEPKQKPKPKVQSSADSYDSFRRSTSKAPGEASQSQSKAEGKDRGRDKEKVEKDVRQCGNVCGVKDLRQPQHRQSEGKVVLQSLEQRQLRWDEMGDPSTTLPEWLKDMSKSDPKSVRPVPPGIDPSRFKIIRMEGVQIRALIGKGGETIKEIRLRSGADIKIDHLPSDPEGNVTIVGDVEKSSTEKSDMWLQAAPPAPPALGNYGSPGMAMGGPGQGPGPMGAPMQDYQCADNEVIVPADLAGPFH</sequence>
<feature type="region of interest" description="Disordered" evidence="7">
    <location>
        <begin position="1354"/>
        <end position="1416"/>
    </location>
</feature>
<protein>
    <submittedName>
        <fullName evidence="10">Calcium-dependent protein kinase 3</fullName>
    </submittedName>
</protein>
<keyword evidence="5" id="KW-0802">TPR repeat</keyword>
<dbReference type="SMART" id="SM00028">
    <property type="entry name" value="TPR"/>
    <property type="match status" value="1"/>
</dbReference>
<dbReference type="PROSITE" id="PS50005">
    <property type="entry name" value="TPR"/>
    <property type="match status" value="1"/>
</dbReference>
<keyword evidence="11" id="KW-1185">Reference proteome</keyword>
<dbReference type="PROSITE" id="PS50222">
    <property type="entry name" value="EF_HAND_2"/>
    <property type="match status" value="2"/>
</dbReference>
<organism evidence="10 11">
    <name type="scientific">Symbiodinium microadriaticum</name>
    <name type="common">Dinoflagellate</name>
    <name type="synonym">Zooxanthella microadriatica</name>
    <dbReference type="NCBI Taxonomy" id="2951"/>
    <lineage>
        <taxon>Eukaryota</taxon>
        <taxon>Sar</taxon>
        <taxon>Alveolata</taxon>
        <taxon>Dinophyceae</taxon>
        <taxon>Suessiales</taxon>
        <taxon>Symbiodiniaceae</taxon>
        <taxon>Symbiodinium</taxon>
    </lineage>
</organism>
<dbReference type="SMART" id="SM00220">
    <property type="entry name" value="S_TKc"/>
    <property type="match status" value="1"/>
</dbReference>
<dbReference type="Gene3D" id="3.30.1370.10">
    <property type="entry name" value="K Homology domain, type 1"/>
    <property type="match status" value="1"/>
</dbReference>
<comment type="similarity">
    <text evidence="3">Belongs to the protein kinase superfamily. Ser/Thr protein kinase family. CDPK subfamily.</text>
</comment>
<dbReference type="GO" id="GO:0004672">
    <property type="term" value="F:protein kinase activity"/>
    <property type="evidence" value="ECO:0007669"/>
    <property type="project" value="InterPro"/>
</dbReference>
<feature type="compositionally biased region" description="Basic and acidic residues" evidence="7">
    <location>
        <begin position="260"/>
        <end position="279"/>
    </location>
</feature>
<dbReference type="Gene3D" id="1.10.238.10">
    <property type="entry name" value="EF-hand"/>
    <property type="match status" value="2"/>
</dbReference>
<feature type="compositionally biased region" description="Basic and acidic residues" evidence="7">
    <location>
        <begin position="1402"/>
        <end position="1416"/>
    </location>
</feature>
<feature type="compositionally biased region" description="Acidic residues" evidence="7">
    <location>
        <begin position="249"/>
        <end position="259"/>
    </location>
</feature>
<dbReference type="InterPro" id="IPR051222">
    <property type="entry name" value="PPR/CCM1_RNA-binding"/>
</dbReference>
<dbReference type="SUPFAM" id="SSF47473">
    <property type="entry name" value="EF-hand"/>
    <property type="match status" value="1"/>
</dbReference>
<evidence type="ECO:0000256" key="3">
    <source>
        <dbReference type="ARBA" id="ARBA00024334"/>
    </source>
</evidence>
<dbReference type="Pfam" id="PF01535">
    <property type="entry name" value="PPR"/>
    <property type="match status" value="3"/>
</dbReference>
<evidence type="ECO:0000256" key="4">
    <source>
        <dbReference type="PROSITE-ProRule" id="PRU00117"/>
    </source>
</evidence>
<dbReference type="FunFam" id="1.10.238.10:FF:000003">
    <property type="entry name" value="Calmodulin A"/>
    <property type="match status" value="1"/>
</dbReference>
<feature type="repeat" description="TPR" evidence="5">
    <location>
        <begin position="145"/>
        <end position="178"/>
    </location>
</feature>
<dbReference type="OrthoDB" id="434806at2759"/>
<feature type="region of interest" description="Disordered" evidence="7">
    <location>
        <begin position="244"/>
        <end position="279"/>
    </location>
</feature>
<dbReference type="InterPro" id="IPR011992">
    <property type="entry name" value="EF-hand-dom_pair"/>
</dbReference>
<dbReference type="PANTHER" id="PTHR47942">
    <property type="entry name" value="TETRATRICOPEPTIDE REPEAT (TPR)-LIKE SUPERFAMILY PROTEIN-RELATED"/>
    <property type="match status" value="1"/>
</dbReference>
<dbReference type="Gene3D" id="3.30.200.20">
    <property type="entry name" value="Phosphorylase Kinase, domain 1"/>
    <property type="match status" value="1"/>
</dbReference>
<keyword evidence="2" id="KW-0106">Calcium</keyword>
<dbReference type="SUPFAM" id="SSF48452">
    <property type="entry name" value="TPR-like"/>
    <property type="match status" value="1"/>
</dbReference>
<dbReference type="GO" id="GO:0005509">
    <property type="term" value="F:calcium ion binding"/>
    <property type="evidence" value="ECO:0007669"/>
    <property type="project" value="InterPro"/>
</dbReference>
<dbReference type="PROSITE" id="PS00108">
    <property type="entry name" value="PROTEIN_KINASE_ST"/>
    <property type="match status" value="1"/>
</dbReference>
<keyword evidence="10" id="KW-0418">Kinase</keyword>
<feature type="domain" description="Protein kinase" evidence="8">
    <location>
        <begin position="259"/>
        <end position="554"/>
    </location>
</feature>
<evidence type="ECO:0000256" key="7">
    <source>
        <dbReference type="SAM" id="MobiDB-lite"/>
    </source>
</evidence>
<evidence type="ECO:0000313" key="10">
    <source>
        <dbReference type="EMBL" id="OLP96638.1"/>
    </source>
</evidence>
<feature type="repeat" description="PPR" evidence="6">
    <location>
        <begin position="958"/>
        <end position="992"/>
    </location>
</feature>
<dbReference type="PROSITE" id="PS00018">
    <property type="entry name" value="EF_HAND_1"/>
    <property type="match status" value="1"/>
</dbReference>
<evidence type="ECO:0000256" key="6">
    <source>
        <dbReference type="PROSITE-ProRule" id="PRU00708"/>
    </source>
</evidence>
<comment type="caution">
    <text evidence="10">The sequence shown here is derived from an EMBL/GenBank/DDBJ whole genome shotgun (WGS) entry which is preliminary data.</text>
</comment>
<feature type="domain" description="EF-hand" evidence="9">
    <location>
        <begin position="1133"/>
        <end position="1163"/>
    </location>
</feature>
<dbReference type="InterPro" id="IPR000719">
    <property type="entry name" value="Prot_kinase_dom"/>
</dbReference>
<evidence type="ECO:0000256" key="1">
    <source>
        <dbReference type="ARBA" id="ARBA00022737"/>
    </source>
</evidence>
<dbReference type="InterPro" id="IPR002885">
    <property type="entry name" value="PPR_rpt"/>
</dbReference>
<dbReference type="InterPro" id="IPR008271">
    <property type="entry name" value="Ser/Thr_kinase_AS"/>
</dbReference>
<dbReference type="Pfam" id="PF00013">
    <property type="entry name" value="KH_1"/>
    <property type="match status" value="1"/>
</dbReference>
<keyword evidence="1" id="KW-0677">Repeat</keyword>
<dbReference type="SMART" id="SM00054">
    <property type="entry name" value="EFh"/>
    <property type="match status" value="2"/>
</dbReference>
<dbReference type="PROSITE" id="PS51375">
    <property type="entry name" value="PPR"/>
    <property type="match status" value="3"/>
</dbReference>
<dbReference type="PROSITE" id="PS50084">
    <property type="entry name" value="KH_TYPE_1"/>
    <property type="match status" value="1"/>
</dbReference>
<dbReference type="InterPro" id="IPR019734">
    <property type="entry name" value="TPR_rpt"/>
</dbReference>
<evidence type="ECO:0000256" key="5">
    <source>
        <dbReference type="PROSITE-ProRule" id="PRU00339"/>
    </source>
</evidence>
<dbReference type="CDD" id="cd00105">
    <property type="entry name" value="KH-I"/>
    <property type="match status" value="1"/>
</dbReference>
<dbReference type="PANTHER" id="PTHR47942:SF63">
    <property type="entry name" value="PENTATRICOPEPTIDE REPEAT-CONTAINING PROTEIN"/>
    <property type="match status" value="1"/>
</dbReference>
<evidence type="ECO:0000259" key="9">
    <source>
        <dbReference type="PROSITE" id="PS50222"/>
    </source>
</evidence>
<dbReference type="InterPro" id="IPR018247">
    <property type="entry name" value="EF_Hand_1_Ca_BS"/>
</dbReference>
<keyword evidence="10" id="KW-0808">Transferase</keyword>
<accession>A0A1Q9DN94</accession>
<dbReference type="SUPFAM" id="SSF56112">
    <property type="entry name" value="Protein kinase-like (PK-like)"/>
    <property type="match status" value="1"/>
</dbReference>
<feature type="domain" description="EF-hand" evidence="9">
    <location>
        <begin position="1164"/>
        <end position="1199"/>
    </location>
</feature>
<dbReference type="Pfam" id="PF13499">
    <property type="entry name" value="EF-hand_7"/>
    <property type="match status" value="1"/>
</dbReference>
<dbReference type="InterPro" id="IPR011009">
    <property type="entry name" value="Kinase-like_dom_sf"/>
</dbReference>
<gene>
    <name evidence="10" type="primary">CPK3</name>
    <name evidence="10" type="ORF">AK812_SmicGene21081</name>
</gene>
<dbReference type="InterPro" id="IPR011990">
    <property type="entry name" value="TPR-like_helical_dom_sf"/>
</dbReference>
<dbReference type="InterPro" id="IPR002048">
    <property type="entry name" value="EF_hand_dom"/>
</dbReference>
<evidence type="ECO:0000256" key="2">
    <source>
        <dbReference type="ARBA" id="ARBA00022837"/>
    </source>
</evidence>